<keyword evidence="5 9" id="KW-0812">Transmembrane</keyword>
<evidence type="ECO:0000256" key="3">
    <source>
        <dbReference type="ARBA" id="ARBA00022475"/>
    </source>
</evidence>
<evidence type="ECO:0000313" key="11">
    <source>
        <dbReference type="EMBL" id="QUJ75409.1"/>
    </source>
</evidence>
<dbReference type="CDD" id="cd07571">
    <property type="entry name" value="ALP_N-acyl_transferase"/>
    <property type="match status" value="1"/>
</dbReference>
<feature type="transmembrane region" description="Helical" evidence="9">
    <location>
        <begin position="87"/>
        <end position="111"/>
    </location>
</feature>
<dbReference type="GO" id="GO:0016410">
    <property type="term" value="F:N-acyltransferase activity"/>
    <property type="evidence" value="ECO:0007669"/>
    <property type="project" value="UniProtKB-UniRule"/>
</dbReference>
<feature type="transmembrane region" description="Helical" evidence="9">
    <location>
        <begin position="184"/>
        <end position="201"/>
    </location>
</feature>
<organism evidence="11 12">
    <name type="scientific">Sulfitobacter albidus</name>
    <dbReference type="NCBI Taxonomy" id="2829501"/>
    <lineage>
        <taxon>Bacteria</taxon>
        <taxon>Pseudomonadati</taxon>
        <taxon>Pseudomonadota</taxon>
        <taxon>Alphaproteobacteria</taxon>
        <taxon>Rhodobacterales</taxon>
        <taxon>Roseobacteraceae</taxon>
        <taxon>Sulfitobacter</taxon>
    </lineage>
</organism>
<evidence type="ECO:0000259" key="10">
    <source>
        <dbReference type="PROSITE" id="PS50263"/>
    </source>
</evidence>
<dbReference type="GO" id="GO:0005886">
    <property type="term" value="C:plasma membrane"/>
    <property type="evidence" value="ECO:0007669"/>
    <property type="project" value="UniProtKB-SubCell"/>
</dbReference>
<dbReference type="InterPro" id="IPR036526">
    <property type="entry name" value="C-N_Hydrolase_sf"/>
</dbReference>
<comment type="pathway">
    <text evidence="9">Protein modification; lipoprotein biosynthesis (N-acyl transfer).</text>
</comment>
<dbReference type="PROSITE" id="PS50263">
    <property type="entry name" value="CN_HYDROLASE"/>
    <property type="match status" value="1"/>
</dbReference>
<evidence type="ECO:0000256" key="2">
    <source>
        <dbReference type="ARBA" id="ARBA00010065"/>
    </source>
</evidence>
<comment type="catalytic activity">
    <reaction evidence="9">
        <text>N-terminal S-1,2-diacyl-sn-glyceryl-L-cysteinyl-[lipoprotein] + a glycerophospholipid = N-acyl-S-1,2-diacyl-sn-glyceryl-L-cysteinyl-[lipoprotein] + a 2-acyl-sn-glycero-3-phospholipid + H(+)</text>
        <dbReference type="Rhea" id="RHEA:48228"/>
        <dbReference type="Rhea" id="RHEA-COMP:14681"/>
        <dbReference type="Rhea" id="RHEA-COMP:14684"/>
        <dbReference type="ChEBI" id="CHEBI:15378"/>
        <dbReference type="ChEBI" id="CHEBI:136912"/>
        <dbReference type="ChEBI" id="CHEBI:140656"/>
        <dbReference type="ChEBI" id="CHEBI:140657"/>
        <dbReference type="ChEBI" id="CHEBI:140660"/>
        <dbReference type="EC" id="2.3.1.269"/>
    </reaction>
</comment>
<evidence type="ECO:0000313" key="12">
    <source>
        <dbReference type="Proteomes" id="UP000683291"/>
    </source>
</evidence>
<dbReference type="InterPro" id="IPR004563">
    <property type="entry name" value="Apolipo_AcylTrfase"/>
</dbReference>
<dbReference type="GO" id="GO:0042158">
    <property type="term" value="P:lipoprotein biosynthetic process"/>
    <property type="evidence" value="ECO:0007669"/>
    <property type="project" value="UniProtKB-UniRule"/>
</dbReference>
<dbReference type="InterPro" id="IPR045378">
    <property type="entry name" value="LNT_N"/>
</dbReference>
<accession>A0A975PL85</accession>
<dbReference type="AlphaFoldDB" id="A0A975PL85"/>
<dbReference type="Pfam" id="PF20154">
    <property type="entry name" value="LNT_N"/>
    <property type="match status" value="1"/>
</dbReference>
<dbReference type="InterPro" id="IPR003010">
    <property type="entry name" value="C-N_Hydrolase"/>
</dbReference>
<evidence type="ECO:0000256" key="8">
    <source>
        <dbReference type="ARBA" id="ARBA00023315"/>
    </source>
</evidence>
<comment type="similarity">
    <text evidence="2 9">Belongs to the CN hydrolase family. Apolipoprotein N-acyltransferase subfamily.</text>
</comment>
<feature type="transmembrane region" description="Helical" evidence="9">
    <location>
        <begin position="29"/>
        <end position="48"/>
    </location>
</feature>
<keyword evidence="7 9" id="KW-0472">Membrane</keyword>
<evidence type="ECO:0000256" key="7">
    <source>
        <dbReference type="ARBA" id="ARBA00023136"/>
    </source>
</evidence>
<feature type="transmembrane region" description="Helical" evidence="9">
    <location>
        <begin position="118"/>
        <end position="137"/>
    </location>
</feature>
<dbReference type="NCBIfam" id="TIGR00546">
    <property type="entry name" value="lnt"/>
    <property type="match status" value="1"/>
</dbReference>
<keyword evidence="4 9" id="KW-0808">Transferase</keyword>
<dbReference type="RefSeq" id="WP_212703614.1">
    <property type="nucleotide sequence ID" value="NZ_CP073581.1"/>
</dbReference>
<feature type="transmembrane region" description="Helical" evidence="9">
    <location>
        <begin position="55"/>
        <end position="75"/>
    </location>
</feature>
<dbReference type="PANTHER" id="PTHR38686">
    <property type="entry name" value="APOLIPOPROTEIN N-ACYLTRANSFERASE"/>
    <property type="match status" value="1"/>
</dbReference>
<keyword evidence="6 9" id="KW-1133">Transmembrane helix</keyword>
<sequence>MTSARAAWARALGVAAGLGAVTALGQAPFGLPIAMMIGLAGAIWYFAAARSPKAALLYGWAFGFGYFALTLHWIVSPFLVDVARHGWMAPFAVVLMALGGGAFWALAFWTARRLSPQAWPLILTLPTVELIRAYIFTGFPWGTLAQATVDSLAGQSLALWGPYALTLWLVAVAVAVARSGAHPLPRVLLAIGAAALLWIPPQVPPAPMTDQTWRIVQPNAPQHLKWDPAMIPMFFDRQLEFTAAPTTGPQPDAILWPETAIPWRLDRAGAALSEIAVAANGTPVILGVQRADGERYFNALIALDGDGQITQTYDKHHLVPFGEYIPLGDFMARFGVTAMAPQHGAGFSAGPGPRTLDLGPLGRALPLICYEAVFAHDLNAPTRADYILHATNDAWFGTFAGPQQHLAQARMRAIEQGLPVIRAANTGISAMIDPWGRLRDSLKLNVAGYLDAGLPAPRAPTPYARTGDLPLAVLLLAGLIGAAAQRRRTLRRPK</sequence>
<dbReference type="HAMAP" id="MF_01148">
    <property type="entry name" value="Lnt"/>
    <property type="match status" value="1"/>
</dbReference>
<name>A0A975PL85_9RHOB</name>
<dbReference type="SUPFAM" id="SSF56317">
    <property type="entry name" value="Carbon-nitrogen hydrolase"/>
    <property type="match status" value="1"/>
</dbReference>
<evidence type="ECO:0000256" key="5">
    <source>
        <dbReference type="ARBA" id="ARBA00022692"/>
    </source>
</evidence>
<evidence type="ECO:0000256" key="6">
    <source>
        <dbReference type="ARBA" id="ARBA00022989"/>
    </source>
</evidence>
<dbReference type="KEGG" id="sual:KDD17_10495"/>
<proteinExistence type="inferred from homology"/>
<evidence type="ECO:0000256" key="9">
    <source>
        <dbReference type="HAMAP-Rule" id="MF_01148"/>
    </source>
</evidence>
<evidence type="ECO:0000256" key="4">
    <source>
        <dbReference type="ARBA" id="ARBA00022679"/>
    </source>
</evidence>
<dbReference type="Proteomes" id="UP000683291">
    <property type="component" value="Chromosome 1"/>
</dbReference>
<dbReference type="Gene3D" id="3.60.110.10">
    <property type="entry name" value="Carbon-nitrogen hydrolase"/>
    <property type="match status" value="1"/>
</dbReference>
<evidence type="ECO:0000256" key="1">
    <source>
        <dbReference type="ARBA" id="ARBA00004651"/>
    </source>
</evidence>
<feature type="transmembrane region" description="Helical" evidence="9">
    <location>
        <begin position="157"/>
        <end position="177"/>
    </location>
</feature>
<gene>
    <name evidence="9 11" type="primary">lnt</name>
    <name evidence="11" type="ORF">KDD17_10495</name>
</gene>
<comment type="function">
    <text evidence="9">Catalyzes the phospholipid dependent N-acylation of the N-terminal cysteine of apolipoprotein, the last step in lipoprotein maturation.</text>
</comment>
<dbReference type="EC" id="2.3.1.269" evidence="9"/>
<reference evidence="11" key="1">
    <citation type="submission" date="2021-04" db="EMBL/GenBank/DDBJ databases">
        <title>Complete genome sequence for Sulfitobacter sp. strain JK7-1.</title>
        <authorList>
            <person name="Park S.-J."/>
        </authorList>
    </citation>
    <scope>NUCLEOTIDE SEQUENCE</scope>
    <source>
        <strain evidence="11">JK7-1</strain>
    </source>
</reference>
<protein>
    <recommendedName>
        <fullName evidence="9">Apolipoprotein N-acyltransferase</fullName>
        <shortName evidence="9">ALP N-acyltransferase</shortName>
        <ecNumber evidence="9">2.3.1.269</ecNumber>
    </recommendedName>
</protein>
<dbReference type="EMBL" id="CP073581">
    <property type="protein sequence ID" value="QUJ75409.1"/>
    <property type="molecule type" value="Genomic_DNA"/>
</dbReference>
<dbReference type="Pfam" id="PF00795">
    <property type="entry name" value="CN_hydrolase"/>
    <property type="match status" value="1"/>
</dbReference>
<keyword evidence="12" id="KW-1185">Reference proteome</keyword>
<keyword evidence="3 9" id="KW-1003">Cell membrane</keyword>
<comment type="subcellular location">
    <subcellularLocation>
        <location evidence="1 9">Cell membrane</location>
        <topology evidence="1 9">Multi-pass membrane protein</topology>
    </subcellularLocation>
</comment>
<feature type="domain" description="CN hydrolase" evidence="10">
    <location>
        <begin position="216"/>
        <end position="456"/>
    </location>
</feature>
<keyword evidence="8 9" id="KW-0012">Acyltransferase</keyword>
<dbReference type="PANTHER" id="PTHR38686:SF1">
    <property type="entry name" value="APOLIPOPROTEIN N-ACYLTRANSFERASE"/>
    <property type="match status" value="1"/>
</dbReference>